<sequence length="1238" mass="140662">MKLGFDGLFVVDRVGHSGGLVLFWRSSANVTLLNYARNFIDVYVEVAGLGDWRLTGFYGYPESSRRRQSWDLLRWLSSSPWVCLGDFNDLLEASEKKGRNDHPNWKLQGFKSAISDSGLIDAGMDGYPFTWERSRGTPDWVEKWLDRVFVSAEWLNIFSRVKVTSLEATCFDHLPIFMDPSPIAHTSRHSRFRFENLWLREKDCADWGGHLACDFRKRISDCKSIMARNRGRRDHVGVEEFTEAKNRYNALLHSHEVFWKQRAKSLWLKEGDMNSRFFHATASARKRKNSLARLRNNQGQWSSNQDEIDGMIVDYFSLLYKTEGCSSEDVLACIESSILEDQNTMLLAPFSAREVKDALFEMHLDKSPGPDGMNSTFYKKFWHIVGKDVVHAALEFITNCTLPVGVNDTSIVLIPKNQQPETLADMRPIALCNVLYKIVSKMLANRLKIVLPTVISNAQSAFIPGRAITDNIIISAEVMQFLKRKRQGKHGSAALKIDMSKAYDRIEWKFLQDVMLKMGFAGKWVELIMLCVSTVRYNVIRNGKEVGPIIPSRGLRQGDPLSPHLFILCAEGLSSLIRRQENVGLIHGVKVARGAPMVSHLFFADDAFLFFRANQQEAPVVKSILASYGRASGQRVNFNKSSISFSPNVGAGVVNQICAELDVPVTSDHGAYLSLPSCIGRRKKMVFQSIRDKVWQKLQGWNMKMLSRAGKEILLKTVAQAMPNYAMNVYPLPLDLCKELEIMMNSFWWGSKRHAMLGKQMWNLLSHPNSFVAKILKARYFPRSSVLDARLWSNPSFIWRSIMAAKDIVIKGSRLQIGSGQQVLIRSDPWLPDAECGYITTDLHEEIKMAPVYNLMVPEQRRWDYDAITDLFNARDRDLILKIPLSSHRDSDLWHWLAEPSGKFSVRSCYKLMTYDAHNCDSSVWKHLWRLDVSGKVKNLLWRAANNVLPTADNLRSRKVQVPPLCPVCNASNESVLHTLVDCSFAKSCWIASPVGYAGYLPSFLVWLGHIFSRCSKEECDLAAMICWKLWTQRNDKVWNNRSGRVHQILNSAGHMLYQWQVLRQQVMLADAAASNVGHGAVCWERPPTGWAKCNVDAAVFHSQSLVSYGCVVRNSEGMFLAASCDRFLGKFGAREAEALGVREALSWLKQLHLPRVIIEMDCLQVFKALSENHSNPNGFGLIIEECRFLMQNLREVQFSFVRRSANAAAHSVVRVGGSKSDPSEWRVVPPRWLLNHL</sequence>
<organism evidence="1 2">
    <name type="scientific">Citrus sinensis</name>
    <name type="common">Sweet orange</name>
    <name type="synonym">Citrus aurantium var. sinensis</name>
    <dbReference type="NCBI Taxonomy" id="2711"/>
    <lineage>
        <taxon>Eukaryota</taxon>
        <taxon>Viridiplantae</taxon>
        <taxon>Streptophyta</taxon>
        <taxon>Embryophyta</taxon>
        <taxon>Tracheophyta</taxon>
        <taxon>Spermatophyta</taxon>
        <taxon>Magnoliopsida</taxon>
        <taxon>eudicotyledons</taxon>
        <taxon>Gunneridae</taxon>
        <taxon>Pentapetalae</taxon>
        <taxon>rosids</taxon>
        <taxon>malvids</taxon>
        <taxon>Sapindales</taxon>
        <taxon>Rutaceae</taxon>
        <taxon>Aurantioideae</taxon>
        <taxon>Citrus</taxon>
    </lineage>
</organism>
<keyword evidence="2" id="KW-1185">Reference proteome</keyword>
<reference evidence="2" key="1">
    <citation type="journal article" date="2023" name="Hortic. Res.">
        <title>A chromosome-level phased genome enabling allele-level studies in sweet orange: a case study on citrus Huanglongbing tolerance.</title>
        <authorList>
            <person name="Wu B."/>
            <person name="Yu Q."/>
            <person name="Deng Z."/>
            <person name="Duan Y."/>
            <person name="Luo F."/>
            <person name="Gmitter F. Jr."/>
        </authorList>
    </citation>
    <scope>NUCLEOTIDE SEQUENCE [LARGE SCALE GENOMIC DNA]</scope>
    <source>
        <strain evidence="2">cv. Valencia</strain>
    </source>
</reference>
<evidence type="ECO:0000313" key="2">
    <source>
        <dbReference type="Proteomes" id="UP000829398"/>
    </source>
</evidence>
<gene>
    <name evidence="1" type="ORF">KPL71_026686</name>
</gene>
<keyword evidence="1" id="KW-0808">Transferase</keyword>
<comment type="caution">
    <text evidence="1">The sequence shown here is derived from an EMBL/GenBank/DDBJ whole genome shotgun (WGS) entry which is preliminary data.</text>
</comment>
<keyword evidence="1" id="KW-0548">Nucleotidyltransferase</keyword>
<evidence type="ECO:0000313" key="1">
    <source>
        <dbReference type="EMBL" id="KAH9680789.1"/>
    </source>
</evidence>
<dbReference type="Proteomes" id="UP000829398">
    <property type="component" value="Chromosome 9"/>
</dbReference>
<protein>
    <submittedName>
        <fullName evidence="1">Reverse transcriptase domain-containing protein</fullName>
    </submittedName>
</protein>
<proteinExistence type="predicted"/>
<dbReference type="EMBL" id="CM039178">
    <property type="protein sequence ID" value="KAH9680789.1"/>
    <property type="molecule type" value="Genomic_DNA"/>
</dbReference>
<name>A0ACB8I192_CITSI</name>
<keyword evidence="1" id="KW-0695">RNA-directed DNA polymerase</keyword>
<accession>A0ACB8I192</accession>